<accession>A0AAE9DSS4</accession>
<dbReference type="AlphaFoldDB" id="A0AAE9DSS4"/>
<dbReference type="PANTHER" id="PTHR22948">
    <property type="entry name" value="TUDOR DOMAIN CONTAINING PROTEIN"/>
    <property type="match status" value="1"/>
</dbReference>
<proteinExistence type="predicted"/>
<dbReference type="GO" id="GO:0030422">
    <property type="term" value="P:siRNA processing"/>
    <property type="evidence" value="ECO:0007669"/>
    <property type="project" value="EnsemblMetazoa"/>
</dbReference>
<protein>
    <recommendedName>
        <fullName evidence="2">Tudor domain-containing protein</fullName>
    </recommendedName>
</protein>
<sequence length="644" mass="74708">MISVGIRLTDQVFPGPEEPIAVFPGGTENPKQILDGIDKEGVAHIKRIILNRTANVEFLRAESPSRIWVRLQNHITDTTLTFREPFPLKSKLEIRKDDYALAPIDERVYRRCRIIETENENGLIQIFFIDDATTAWVKSECLAIMDEHYMFYPWQAIQISMFGVYPSVVDHSGKLEQLWSIQTCNKLSQILRAFPILRVQVALSTVVFNDYAKPIPVKLFGIPPGVEEREYHYRAMSISQILEGGLPMPAEPEEEAKDDVDSDEEEVLETGPSVRKEEVDNKPPEIVCMDLYDAAFHEIFDVAERDQIPTEPLDIHCEFPKDWKESDDAEEEEKKEKEEELYSKDSLTVKLEHADWDPRLNKIEMMTVKELGEKFRFSEDDKEPRIMLAVEGRCTKSPYEWYARPIVKTGKNKREENVAWGTDSDLREVDETDWMLYGNDQLTSVAEQLDTFYSNTKNRKPLRTVEIQAMMQEKRDVFAVCAVNEEKANYTGEWQRVLIVNCDQFAEVRFLDSGGRDMVLTSSLYRIHEQHCRFPPMCLRFAIHGVSTRLNSGREDGKWHSNEIARFRMCLREDTPIFINIADIVPLPAPMDKERRVHMARHVLMAKDVSYMDETRSLLDRFLNDEDSVNAVRNPELPCQWPPF</sequence>
<reference evidence="3 4" key="1">
    <citation type="submission" date="2022-05" db="EMBL/GenBank/DDBJ databases">
        <title>Chromosome-level reference genomes for two strains of Caenorhabditis briggsae: an improved platform for comparative genomics.</title>
        <authorList>
            <person name="Stevens L."/>
            <person name="Andersen E.C."/>
        </authorList>
    </citation>
    <scope>NUCLEOTIDE SEQUENCE [LARGE SCALE GENOMIC DNA]</scope>
    <source>
        <strain evidence="3">QX1410_ONT</strain>
        <tissue evidence="3">Whole-organism</tissue>
    </source>
</reference>
<dbReference type="EMBL" id="CP090891">
    <property type="protein sequence ID" value="ULU11458.1"/>
    <property type="molecule type" value="Genomic_DNA"/>
</dbReference>
<gene>
    <name evidence="3" type="ORF">L3Y34_015119</name>
</gene>
<dbReference type="SMART" id="SM00333">
    <property type="entry name" value="TUDOR"/>
    <property type="match status" value="2"/>
</dbReference>
<feature type="region of interest" description="Disordered" evidence="1">
    <location>
        <begin position="246"/>
        <end position="279"/>
    </location>
</feature>
<feature type="region of interest" description="Disordered" evidence="1">
    <location>
        <begin position="320"/>
        <end position="340"/>
    </location>
</feature>
<dbReference type="GO" id="GO:0000794">
    <property type="term" value="C:condensed nuclear chromosome"/>
    <property type="evidence" value="ECO:0007669"/>
    <property type="project" value="EnsemblMetazoa"/>
</dbReference>
<dbReference type="SUPFAM" id="SSF63748">
    <property type="entry name" value="Tudor/PWWP/MBT"/>
    <property type="match status" value="2"/>
</dbReference>
<dbReference type="GO" id="GO:0070090">
    <property type="term" value="C:metaphase plate"/>
    <property type="evidence" value="ECO:0007669"/>
    <property type="project" value="EnsemblMetazoa"/>
</dbReference>
<dbReference type="InterPro" id="IPR002999">
    <property type="entry name" value="Tudor"/>
</dbReference>
<dbReference type="Gene3D" id="2.30.30.140">
    <property type="match status" value="2"/>
</dbReference>
<organism evidence="3 4">
    <name type="scientific">Caenorhabditis briggsae</name>
    <dbReference type="NCBI Taxonomy" id="6238"/>
    <lineage>
        <taxon>Eukaryota</taxon>
        <taxon>Metazoa</taxon>
        <taxon>Ecdysozoa</taxon>
        <taxon>Nematoda</taxon>
        <taxon>Chromadorea</taxon>
        <taxon>Rhabditida</taxon>
        <taxon>Rhabditina</taxon>
        <taxon>Rhabditomorpha</taxon>
        <taxon>Rhabditoidea</taxon>
        <taxon>Rhabditidae</taxon>
        <taxon>Peloderinae</taxon>
        <taxon>Caenorhabditis</taxon>
    </lineage>
</organism>
<evidence type="ECO:0000256" key="1">
    <source>
        <dbReference type="SAM" id="MobiDB-lite"/>
    </source>
</evidence>
<dbReference type="OMA" id="CHKGEYL"/>
<dbReference type="Pfam" id="PF00567">
    <property type="entry name" value="TUDOR"/>
    <property type="match status" value="2"/>
</dbReference>
<name>A0AAE9DSS4_CAEBR</name>
<evidence type="ECO:0000259" key="2">
    <source>
        <dbReference type="SMART" id="SM00333"/>
    </source>
</evidence>
<dbReference type="GO" id="GO:0005737">
    <property type="term" value="C:cytoplasm"/>
    <property type="evidence" value="ECO:0007669"/>
    <property type="project" value="EnsemblMetazoa"/>
</dbReference>
<evidence type="ECO:0000313" key="3">
    <source>
        <dbReference type="EMBL" id="ULU11458.1"/>
    </source>
</evidence>
<dbReference type="GO" id="GO:1903863">
    <property type="term" value="P:P granule assembly"/>
    <property type="evidence" value="ECO:0007669"/>
    <property type="project" value="EnsemblMetazoa"/>
</dbReference>
<feature type="compositionally biased region" description="Acidic residues" evidence="1">
    <location>
        <begin position="251"/>
        <end position="268"/>
    </location>
</feature>
<feature type="domain" description="Tudor" evidence="2">
    <location>
        <begin position="92"/>
        <end position="150"/>
    </location>
</feature>
<feature type="domain" description="Tudor" evidence="2">
    <location>
        <begin position="472"/>
        <end position="532"/>
    </location>
</feature>
<evidence type="ECO:0000313" key="4">
    <source>
        <dbReference type="Proteomes" id="UP000827892"/>
    </source>
</evidence>
<dbReference type="Proteomes" id="UP000827892">
    <property type="component" value="Chromosome I"/>
</dbReference>
<dbReference type="InterPro" id="IPR050621">
    <property type="entry name" value="Tudor_domain_containing"/>
</dbReference>
<dbReference type="PANTHER" id="PTHR22948:SF50">
    <property type="entry name" value="TUDOR DOMAIN-CONTAINING PROTEIN"/>
    <property type="match status" value="1"/>
</dbReference>